<proteinExistence type="predicted"/>
<protein>
    <submittedName>
        <fullName evidence="1">Uncharacterized protein</fullName>
    </submittedName>
</protein>
<name>A0A2C9VGF3_MANES</name>
<evidence type="ECO:0000313" key="1">
    <source>
        <dbReference type="EMBL" id="OAY44418.1"/>
    </source>
</evidence>
<accession>A0A2C9VGF3</accession>
<dbReference type="EMBL" id="CM004394">
    <property type="protein sequence ID" value="OAY44418.1"/>
    <property type="molecule type" value="Genomic_DNA"/>
</dbReference>
<organism evidence="1">
    <name type="scientific">Manihot esculenta</name>
    <name type="common">Cassava</name>
    <name type="synonym">Jatropha manihot</name>
    <dbReference type="NCBI Taxonomy" id="3983"/>
    <lineage>
        <taxon>Eukaryota</taxon>
        <taxon>Viridiplantae</taxon>
        <taxon>Streptophyta</taxon>
        <taxon>Embryophyta</taxon>
        <taxon>Tracheophyta</taxon>
        <taxon>Spermatophyta</taxon>
        <taxon>Magnoliopsida</taxon>
        <taxon>eudicotyledons</taxon>
        <taxon>Gunneridae</taxon>
        <taxon>Pentapetalae</taxon>
        <taxon>rosids</taxon>
        <taxon>fabids</taxon>
        <taxon>Malpighiales</taxon>
        <taxon>Euphorbiaceae</taxon>
        <taxon>Crotonoideae</taxon>
        <taxon>Manihoteae</taxon>
        <taxon>Manihot</taxon>
    </lineage>
</organism>
<gene>
    <name evidence="1" type="ORF">MANES_08G148400</name>
</gene>
<dbReference type="AlphaFoldDB" id="A0A2C9VGF3"/>
<reference evidence="1" key="1">
    <citation type="submission" date="2016-02" db="EMBL/GenBank/DDBJ databases">
        <title>WGS assembly of Manihot esculenta.</title>
        <authorList>
            <person name="Bredeson J.V."/>
            <person name="Prochnik S.E."/>
            <person name="Lyons J.B."/>
            <person name="Schmutz J."/>
            <person name="Grimwood J."/>
            <person name="Vrebalov J."/>
            <person name="Bart R.S."/>
            <person name="Amuge T."/>
            <person name="Ferguson M.E."/>
            <person name="Green R."/>
            <person name="Putnam N."/>
            <person name="Stites J."/>
            <person name="Rounsley S."/>
            <person name="Rokhsar D.S."/>
        </authorList>
    </citation>
    <scope>NUCLEOTIDE SEQUENCE [LARGE SCALE GENOMIC DNA]</scope>
    <source>
        <tissue evidence="1">Leaf</tissue>
    </source>
</reference>
<sequence>MFMSWFVLYLGYQLFTRPMMFLVFGFDPLKKVCTHTDTTNSLGILSAVQTSCLRTS</sequence>